<dbReference type="InterPro" id="IPR021124">
    <property type="entry name" value="CRISPR-assoc_prot_Cas5"/>
</dbReference>
<accession>A0A7J2S1K7</accession>
<dbReference type="Gene3D" id="3.30.70.2660">
    <property type="match status" value="1"/>
</dbReference>
<reference evidence="2" key="1">
    <citation type="journal article" date="2020" name="mSystems">
        <title>Genome- and Community-Level Interaction Insights into Carbon Utilization and Element Cycling Functions of Hydrothermarchaeota in Hydrothermal Sediment.</title>
        <authorList>
            <person name="Zhou Z."/>
            <person name="Liu Y."/>
            <person name="Xu W."/>
            <person name="Pan J."/>
            <person name="Luo Z.H."/>
            <person name="Li M."/>
        </authorList>
    </citation>
    <scope>NUCLEOTIDE SEQUENCE [LARGE SCALE GENOMIC DNA]</scope>
    <source>
        <strain evidence="2">HyVt-386</strain>
    </source>
</reference>
<evidence type="ECO:0000313" key="2">
    <source>
        <dbReference type="EMBL" id="HEC56530.1"/>
    </source>
</evidence>
<dbReference type="Pfam" id="PF09704">
    <property type="entry name" value="Cas_Cas5d"/>
    <property type="match status" value="1"/>
</dbReference>
<dbReference type="AlphaFoldDB" id="A0A7J2S1K7"/>
<protein>
    <submittedName>
        <fullName evidence="2">Type I-B CRISPR-associated protein Cas5</fullName>
    </submittedName>
</protein>
<name>A0A7J2S1K7_9EURY</name>
<evidence type="ECO:0000256" key="1">
    <source>
        <dbReference type="ARBA" id="ARBA00023118"/>
    </source>
</evidence>
<gene>
    <name evidence="2" type="primary">cas5b</name>
    <name evidence="2" type="ORF">ENI32_01395</name>
</gene>
<dbReference type="InterPro" id="IPR013421">
    <property type="entry name" value="CRISPR-assoc_prot_Cas5_HALMA"/>
</dbReference>
<sequence length="240" mass="27860">MTDKVIIFDVWGDYAHFRKIYTTSSPLSYSFPPRTTIAGLIGAIAGIDKEEYLGYFTKDRANIACRILSPIKKVRIGENLINTKDGYFIPVRKTGHQPRTQVRFEFIKDPKYRIYFSHSDEKLYEKVKNHLKNHQSVYTPSLGLSELICNFSYRGEFKVSLKSVDEFIPIDSVVPSRYFRESPEFEVGKEYFSETVPLEMTEGRKVVDYGEVLFERNGREIMANVTNFWEVGDGEQIIFL</sequence>
<organism evidence="2">
    <name type="scientific">Candidatus Syntropharchaeum butanivorans</name>
    <dbReference type="NCBI Taxonomy" id="1839936"/>
    <lineage>
        <taxon>Archaea</taxon>
        <taxon>Methanobacteriati</taxon>
        <taxon>Methanobacteriota</taxon>
        <taxon>Stenosarchaea group</taxon>
        <taxon>Methanomicrobia</taxon>
        <taxon>Methanosarcinales</taxon>
        <taxon>ANME-2 cluster</taxon>
        <taxon>Candidatus Syntropharchaeum</taxon>
    </lineage>
</organism>
<proteinExistence type="predicted"/>
<dbReference type="NCBIfam" id="TIGR02593">
    <property type="entry name" value="CRISPR_cas5"/>
    <property type="match status" value="1"/>
</dbReference>
<dbReference type="EMBL" id="DRIE01000020">
    <property type="protein sequence ID" value="HEC56530.1"/>
    <property type="molecule type" value="Genomic_DNA"/>
</dbReference>
<dbReference type="InterPro" id="IPR013422">
    <property type="entry name" value="CRISPR-assoc_prot_Cas5_N"/>
</dbReference>
<dbReference type="NCBIfam" id="TIGR02592">
    <property type="entry name" value="cas_Cas5h"/>
    <property type="match status" value="1"/>
</dbReference>
<keyword evidence="1" id="KW-0051">Antiviral defense</keyword>
<dbReference type="GO" id="GO:0051607">
    <property type="term" value="P:defense response to virus"/>
    <property type="evidence" value="ECO:0007669"/>
    <property type="project" value="UniProtKB-KW"/>
</dbReference>
<dbReference type="Proteomes" id="UP000885936">
    <property type="component" value="Unassembled WGS sequence"/>
</dbReference>
<comment type="caution">
    <text evidence="2">The sequence shown here is derived from an EMBL/GenBank/DDBJ whole genome shotgun (WGS) entry which is preliminary data.</text>
</comment>
<dbReference type="GO" id="GO:0043571">
    <property type="term" value="P:maintenance of CRISPR repeat elements"/>
    <property type="evidence" value="ECO:0007669"/>
    <property type="project" value="InterPro"/>
</dbReference>